<proteinExistence type="inferred from homology"/>
<evidence type="ECO:0000256" key="3">
    <source>
        <dbReference type="ARBA" id="ARBA00023125"/>
    </source>
</evidence>
<evidence type="ECO:0000256" key="5">
    <source>
        <dbReference type="SAM" id="MobiDB-lite"/>
    </source>
</evidence>
<dbReference type="GO" id="GO:0034605">
    <property type="term" value="P:cellular response to heat"/>
    <property type="evidence" value="ECO:0007669"/>
    <property type="project" value="InterPro"/>
</dbReference>
<feature type="compositionally biased region" description="Basic and acidic residues" evidence="5">
    <location>
        <begin position="105"/>
        <end position="116"/>
    </location>
</feature>
<comment type="similarity">
    <text evidence="1">Belongs to the HSP15 family.</text>
</comment>
<dbReference type="GO" id="GO:0043023">
    <property type="term" value="F:ribosomal large subunit binding"/>
    <property type="evidence" value="ECO:0007669"/>
    <property type="project" value="InterPro"/>
</dbReference>
<evidence type="ECO:0000313" key="7">
    <source>
        <dbReference type="EMBL" id="KKW67178.1"/>
    </source>
</evidence>
<feature type="domain" description="RNA-binding S4" evidence="6">
    <location>
        <begin position="1"/>
        <end position="64"/>
    </location>
</feature>
<dbReference type="OrthoDB" id="9797176at2"/>
<reference evidence="7 8" key="1">
    <citation type="submission" date="2015-05" db="EMBL/GenBank/DDBJ databases">
        <title>Draft genome sequence of Lampropedia sp. CT6, isolated from the microbial mat of a hot water spring, located at Manikaran, India.</title>
        <authorList>
            <person name="Tripathi C."/>
            <person name="Rani P."/>
            <person name="Mahato N.K."/>
            <person name="Lal R."/>
        </authorList>
    </citation>
    <scope>NUCLEOTIDE SEQUENCE [LARGE SCALE GENOMIC DNA]</scope>
    <source>
        <strain evidence="7 8">CT6</strain>
    </source>
</reference>
<dbReference type="PIRSF" id="PIRSF016821">
    <property type="entry name" value="HSP15"/>
    <property type="match status" value="1"/>
</dbReference>
<dbReference type="InterPro" id="IPR002942">
    <property type="entry name" value="S4_RNA-bd"/>
</dbReference>
<organism evidence="7 8">
    <name type="scientific">Lampropedia cohaerens</name>
    <dbReference type="NCBI Taxonomy" id="1610491"/>
    <lineage>
        <taxon>Bacteria</taxon>
        <taxon>Pseudomonadati</taxon>
        <taxon>Pseudomonadota</taxon>
        <taxon>Betaproteobacteria</taxon>
        <taxon>Burkholderiales</taxon>
        <taxon>Comamonadaceae</taxon>
        <taxon>Lampropedia</taxon>
    </lineage>
</organism>
<dbReference type="STRING" id="1610491.AAV94_12585"/>
<dbReference type="Proteomes" id="UP000050580">
    <property type="component" value="Unassembled WGS sequence"/>
</dbReference>
<dbReference type="SMART" id="SM00363">
    <property type="entry name" value="S4"/>
    <property type="match status" value="1"/>
</dbReference>
<evidence type="ECO:0000256" key="1">
    <source>
        <dbReference type="ARBA" id="ARBA00008396"/>
    </source>
</evidence>
<sequence length="147" mass="16718">MRLDKWLWCARFYKTRALAVQDIEKHRIHVNQGLAKPSREVRPGDVIAWINGPVRRTVVVRALAGTRGPATVAQQLYEETPESLAARARQAELRRLTPEPANTLRDGRPTKKDRRELAQLQSDWQGTAENRAFDARWSATLDGTGQH</sequence>
<dbReference type="EMBL" id="LBNQ01000037">
    <property type="protein sequence ID" value="KKW67178.1"/>
    <property type="molecule type" value="Genomic_DNA"/>
</dbReference>
<dbReference type="Gene3D" id="3.10.290.10">
    <property type="entry name" value="RNA-binding S4 domain"/>
    <property type="match status" value="1"/>
</dbReference>
<keyword evidence="3" id="KW-0238">DNA-binding</keyword>
<dbReference type="GO" id="GO:0003727">
    <property type="term" value="F:single-stranded RNA binding"/>
    <property type="evidence" value="ECO:0007669"/>
    <property type="project" value="InterPro"/>
</dbReference>
<dbReference type="AlphaFoldDB" id="A0A0U1PXB6"/>
<dbReference type="Pfam" id="PF01479">
    <property type="entry name" value="S4"/>
    <property type="match status" value="1"/>
</dbReference>
<keyword evidence="2 4" id="KW-0694">RNA-binding</keyword>
<evidence type="ECO:0000313" key="8">
    <source>
        <dbReference type="Proteomes" id="UP000050580"/>
    </source>
</evidence>
<accession>A0A0U1PXB6</accession>
<protein>
    <submittedName>
        <fullName evidence="7">RNA-binding protein S4</fullName>
    </submittedName>
</protein>
<dbReference type="PATRIC" id="fig|1610491.3.peg.2672"/>
<dbReference type="InterPro" id="IPR036986">
    <property type="entry name" value="S4_RNA-bd_sf"/>
</dbReference>
<dbReference type="InterPro" id="IPR025708">
    <property type="entry name" value="HSP15"/>
</dbReference>
<dbReference type="RefSeq" id="WP_046742583.1">
    <property type="nucleotide sequence ID" value="NZ_LBNQ01000037.1"/>
</dbReference>
<evidence type="ECO:0000256" key="4">
    <source>
        <dbReference type="PROSITE-ProRule" id="PRU00182"/>
    </source>
</evidence>
<name>A0A0U1PXB6_9BURK</name>
<gene>
    <name evidence="7" type="ORF">AAV94_12585</name>
</gene>
<feature type="region of interest" description="Disordered" evidence="5">
    <location>
        <begin position="92"/>
        <end position="116"/>
    </location>
</feature>
<keyword evidence="8" id="KW-1185">Reference proteome</keyword>
<evidence type="ECO:0000259" key="6">
    <source>
        <dbReference type="SMART" id="SM00363"/>
    </source>
</evidence>
<dbReference type="GO" id="GO:0003677">
    <property type="term" value="F:DNA binding"/>
    <property type="evidence" value="ECO:0007669"/>
    <property type="project" value="UniProtKB-KW"/>
</dbReference>
<dbReference type="SUPFAM" id="SSF55174">
    <property type="entry name" value="Alpha-L RNA-binding motif"/>
    <property type="match status" value="1"/>
</dbReference>
<evidence type="ECO:0000256" key="2">
    <source>
        <dbReference type="ARBA" id="ARBA00022884"/>
    </source>
</evidence>
<comment type="caution">
    <text evidence="7">The sequence shown here is derived from an EMBL/GenBank/DDBJ whole genome shotgun (WGS) entry which is preliminary data.</text>
</comment>
<dbReference type="PROSITE" id="PS50889">
    <property type="entry name" value="S4"/>
    <property type="match status" value="1"/>
</dbReference>
<dbReference type="CDD" id="cd00165">
    <property type="entry name" value="S4"/>
    <property type="match status" value="1"/>
</dbReference>